<evidence type="ECO:0000313" key="4">
    <source>
        <dbReference type="Proteomes" id="UP000319927"/>
    </source>
</evidence>
<name>A0A561VHK1_9ACTN</name>
<gene>
    <name evidence="3" type="ORF">FHX75_15166</name>
</gene>
<feature type="transmembrane region" description="Helical" evidence="1">
    <location>
        <begin position="21"/>
        <end position="38"/>
    </location>
</feature>
<dbReference type="InterPro" id="IPR019692">
    <property type="entry name" value="CFP-6_PH"/>
</dbReference>
<accession>A0A561VHK1</accession>
<proteinExistence type="predicted"/>
<dbReference type="Pfam" id="PF10756">
    <property type="entry name" value="bPH_6"/>
    <property type="match status" value="1"/>
</dbReference>
<organism evidence="3 4">
    <name type="scientific">Micromonospora palomenae</name>
    <dbReference type="NCBI Taxonomy" id="1461247"/>
    <lineage>
        <taxon>Bacteria</taxon>
        <taxon>Bacillati</taxon>
        <taxon>Actinomycetota</taxon>
        <taxon>Actinomycetes</taxon>
        <taxon>Micromonosporales</taxon>
        <taxon>Micromonosporaceae</taxon>
        <taxon>Micromonospora</taxon>
    </lineage>
</organism>
<evidence type="ECO:0000256" key="1">
    <source>
        <dbReference type="SAM" id="Phobius"/>
    </source>
</evidence>
<dbReference type="EMBL" id="VIXA01000005">
    <property type="protein sequence ID" value="TWG11077.1"/>
    <property type="molecule type" value="Genomic_DNA"/>
</dbReference>
<evidence type="ECO:0000259" key="2">
    <source>
        <dbReference type="Pfam" id="PF10756"/>
    </source>
</evidence>
<keyword evidence="1" id="KW-0472">Membrane</keyword>
<sequence length="132" mass="14528">MPGWDHRRVSSADTIRFRYNQAILVAAIVAFIGALPLATAEWYLLPVLLIPLAVAVWAWRAGTDANGRELRLRALAGSRRIAWDRVVELTADPRGRAVARLDDGQEVMLPAVRGTDLPRLVSATGQHLPGER</sequence>
<dbReference type="AlphaFoldDB" id="A0A561VHK1"/>
<feature type="transmembrane region" description="Helical" evidence="1">
    <location>
        <begin position="44"/>
        <end position="62"/>
    </location>
</feature>
<keyword evidence="1" id="KW-0812">Transmembrane</keyword>
<dbReference type="Proteomes" id="UP000319927">
    <property type="component" value="Unassembled WGS sequence"/>
</dbReference>
<protein>
    <submittedName>
        <fullName evidence="3">PH (Pleckstrin Homology) domain-containing protein</fullName>
    </submittedName>
</protein>
<comment type="caution">
    <text evidence="3">The sequence shown here is derived from an EMBL/GenBank/DDBJ whole genome shotgun (WGS) entry which is preliminary data.</text>
</comment>
<keyword evidence="4" id="KW-1185">Reference proteome</keyword>
<keyword evidence="1" id="KW-1133">Transmembrane helix</keyword>
<evidence type="ECO:0000313" key="3">
    <source>
        <dbReference type="EMBL" id="TWG11077.1"/>
    </source>
</evidence>
<feature type="domain" description="Low molecular weight protein antigen 6 PH" evidence="2">
    <location>
        <begin position="60"/>
        <end position="129"/>
    </location>
</feature>
<reference evidence="3 4" key="1">
    <citation type="submission" date="2019-06" db="EMBL/GenBank/DDBJ databases">
        <title>Sequencing the genomes of 1000 actinobacteria strains.</title>
        <authorList>
            <person name="Klenk H.-P."/>
        </authorList>
    </citation>
    <scope>NUCLEOTIDE SEQUENCE [LARGE SCALE GENOMIC DNA]</scope>
    <source>
        <strain evidence="3 4">DSM 102131</strain>
    </source>
</reference>